<evidence type="ECO:0000313" key="6">
    <source>
        <dbReference type="EMBL" id="CAA7410742.1"/>
    </source>
</evidence>
<feature type="region of interest" description="Disordered" evidence="5">
    <location>
        <begin position="176"/>
        <end position="201"/>
    </location>
</feature>
<keyword evidence="1" id="KW-0479">Metal-binding</keyword>
<keyword evidence="7" id="KW-1185">Reference proteome</keyword>
<name>A0A7I8LLL4_SPIIN</name>
<dbReference type="OrthoDB" id="1711136at2759"/>
<dbReference type="InterPro" id="IPR011029">
    <property type="entry name" value="DEATH-like_dom_sf"/>
</dbReference>
<dbReference type="PIRSF" id="PIRSF036836">
    <property type="entry name" value="RNase_bind_SBP1"/>
    <property type="match status" value="1"/>
</dbReference>
<accession>A0A7I8LLL4</accession>
<evidence type="ECO:0000313" key="7">
    <source>
        <dbReference type="Proteomes" id="UP000663760"/>
    </source>
</evidence>
<dbReference type="EMBL" id="LR746281">
    <property type="protein sequence ID" value="CAA7410742.1"/>
    <property type="molecule type" value="Genomic_DNA"/>
</dbReference>
<protein>
    <submittedName>
        <fullName evidence="6">Uncharacterized protein</fullName>
    </submittedName>
</protein>
<feature type="coiled-coil region" evidence="4">
    <location>
        <begin position="114"/>
        <end position="169"/>
    </location>
</feature>
<keyword evidence="3" id="KW-0862">Zinc</keyword>
<dbReference type="Pfam" id="PF13920">
    <property type="entry name" value="zf-C3HC4_3"/>
    <property type="match status" value="1"/>
</dbReference>
<dbReference type="Proteomes" id="UP000663760">
    <property type="component" value="Chromosome 18"/>
</dbReference>
<keyword evidence="2" id="KW-0863">Zinc-finger</keyword>
<dbReference type="PANTHER" id="PTHR42647">
    <property type="entry name" value="SBP (S-RIBONUCLEASE BINDING PROTEIN) FAMILY PROTEIN"/>
    <property type="match status" value="1"/>
</dbReference>
<sequence>MGIHAWQQFQRRQLQRPPFLSTGGEGYSGMELVGDGGGVCLPLDMQRRIGQMKTAASFPSPTELLNIPVDDQSRDFDQLLRLQGQELSAALRQQQKRHIQSMVRLLESRASALLRLKEEELTRAGEATAALEERLRQSEAENWAWQCLAREAEAMAQTLTEALRQIRDSQIAAASRCEGSFSDGSAGGGGGDPEGEEEEQARWRREAAAIRRCRGCGSEDLQVLFLPCMHLSTCNLCGPLLLACPVCKSVKQDTIEVFLP</sequence>
<dbReference type="GO" id="GO:0004842">
    <property type="term" value="F:ubiquitin-protein transferase activity"/>
    <property type="evidence" value="ECO:0007669"/>
    <property type="project" value="TreeGrafter"/>
</dbReference>
<evidence type="ECO:0000256" key="5">
    <source>
        <dbReference type="SAM" id="MobiDB-lite"/>
    </source>
</evidence>
<evidence type="ECO:0000256" key="2">
    <source>
        <dbReference type="ARBA" id="ARBA00022771"/>
    </source>
</evidence>
<gene>
    <name evidence="6" type="ORF">SI8410_18021420</name>
</gene>
<keyword evidence="4" id="KW-0175">Coiled coil</keyword>
<reference evidence="6" key="1">
    <citation type="submission" date="2020-02" db="EMBL/GenBank/DDBJ databases">
        <authorList>
            <person name="Scholz U."/>
            <person name="Mascher M."/>
            <person name="Fiebig A."/>
        </authorList>
    </citation>
    <scope>NUCLEOTIDE SEQUENCE</scope>
</reference>
<dbReference type="AlphaFoldDB" id="A0A7I8LLL4"/>
<dbReference type="Gene3D" id="1.10.1170.10">
    <property type="entry name" value="Inhibitor Of Apoptosis Protein (2mihbC-IAP-1), Chain A"/>
    <property type="match status" value="1"/>
</dbReference>
<evidence type="ECO:0000256" key="1">
    <source>
        <dbReference type="ARBA" id="ARBA00022723"/>
    </source>
</evidence>
<dbReference type="GO" id="GO:0008270">
    <property type="term" value="F:zinc ion binding"/>
    <property type="evidence" value="ECO:0007669"/>
    <property type="project" value="UniProtKB-KW"/>
</dbReference>
<dbReference type="PANTHER" id="PTHR42647:SF6">
    <property type="entry name" value="RING-TYPE DOMAIN-CONTAINING PROTEIN"/>
    <property type="match status" value="1"/>
</dbReference>
<proteinExistence type="predicted"/>
<evidence type="ECO:0000256" key="4">
    <source>
        <dbReference type="SAM" id="Coils"/>
    </source>
</evidence>
<organism evidence="6 7">
    <name type="scientific">Spirodela intermedia</name>
    <name type="common">Intermediate duckweed</name>
    <dbReference type="NCBI Taxonomy" id="51605"/>
    <lineage>
        <taxon>Eukaryota</taxon>
        <taxon>Viridiplantae</taxon>
        <taxon>Streptophyta</taxon>
        <taxon>Embryophyta</taxon>
        <taxon>Tracheophyta</taxon>
        <taxon>Spermatophyta</taxon>
        <taxon>Magnoliopsida</taxon>
        <taxon>Liliopsida</taxon>
        <taxon>Araceae</taxon>
        <taxon>Lemnoideae</taxon>
        <taxon>Spirodela</taxon>
    </lineage>
</organism>
<evidence type="ECO:0000256" key="3">
    <source>
        <dbReference type="ARBA" id="ARBA00022833"/>
    </source>
</evidence>
<dbReference type="Gene3D" id="1.10.533.10">
    <property type="entry name" value="Death Domain, Fas"/>
    <property type="match status" value="1"/>
</dbReference>